<evidence type="ECO:0000256" key="4">
    <source>
        <dbReference type="SAM" id="SignalP"/>
    </source>
</evidence>
<dbReference type="SUPFAM" id="SSF56601">
    <property type="entry name" value="beta-lactamase/transpeptidase-like"/>
    <property type="match status" value="1"/>
</dbReference>
<evidence type="ECO:0000256" key="2">
    <source>
        <dbReference type="ARBA" id="ARBA00009009"/>
    </source>
</evidence>
<feature type="chain" id="PRO_5046161885" description="beta-lactamase" evidence="4">
    <location>
        <begin position="24"/>
        <end position="313"/>
    </location>
</feature>
<evidence type="ECO:0000256" key="3">
    <source>
        <dbReference type="ARBA" id="ARBA00012865"/>
    </source>
</evidence>
<dbReference type="PANTHER" id="PTHR35333">
    <property type="entry name" value="BETA-LACTAMASE"/>
    <property type="match status" value="1"/>
</dbReference>
<protein>
    <recommendedName>
        <fullName evidence="3">beta-lactamase</fullName>
        <ecNumber evidence="3">3.5.2.6</ecNumber>
    </recommendedName>
</protein>
<evidence type="ECO:0000313" key="6">
    <source>
        <dbReference type="EMBL" id="MFB5944905.1"/>
    </source>
</evidence>
<proteinExistence type="inferred from homology"/>
<reference evidence="6 7" key="1">
    <citation type="submission" date="2024-04" db="EMBL/GenBank/DDBJ databases">
        <title>Albibacterium profundi sp. nov., isolated from sediment of the Challenger Deep of Mariana Trench.</title>
        <authorList>
            <person name="Wang Y."/>
        </authorList>
    </citation>
    <scope>NUCLEOTIDE SEQUENCE [LARGE SCALE GENOMIC DNA]</scope>
    <source>
        <strain evidence="6 7">RHL897</strain>
    </source>
</reference>
<dbReference type="Proteomes" id="UP001580928">
    <property type="component" value="Unassembled WGS sequence"/>
</dbReference>
<keyword evidence="7" id="KW-1185">Reference proteome</keyword>
<feature type="domain" description="Beta-lactamase class A catalytic" evidence="5">
    <location>
        <begin position="48"/>
        <end position="263"/>
    </location>
</feature>
<dbReference type="Pfam" id="PF13354">
    <property type="entry name" value="Beta-lactamase2"/>
    <property type="match status" value="1"/>
</dbReference>
<dbReference type="InterPro" id="IPR012338">
    <property type="entry name" value="Beta-lactam/transpept-like"/>
</dbReference>
<dbReference type="GO" id="GO:0016787">
    <property type="term" value="F:hydrolase activity"/>
    <property type="evidence" value="ECO:0007669"/>
    <property type="project" value="UniProtKB-KW"/>
</dbReference>
<comment type="similarity">
    <text evidence="2">Belongs to the class-A beta-lactamase family.</text>
</comment>
<name>A0ABV5CBJ2_9SPHI</name>
<comment type="catalytic activity">
    <reaction evidence="1">
        <text>a beta-lactam + H2O = a substituted beta-amino acid</text>
        <dbReference type="Rhea" id="RHEA:20401"/>
        <dbReference type="ChEBI" id="CHEBI:15377"/>
        <dbReference type="ChEBI" id="CHEBI:35627"/>
        <dbReference type="ChEBI" id="CHEBI:140347"/>
        <dbReference type="EC" id="3.5.2.6"/>
    </reaction>
</comment>
<dbReference type="RefSeq" id="WP_375556464.1">
    <property type="nucleotide sequence ID" value="NZ_JBBVGT010000002.1"/>
</dbReference>
<dbReference type="InterPro" id="IPR000871">
    <property type="entry name" value="Beta-lactam_class-A"/>
</dbReference>
<keyword evidence="6" id="KW-0378">Hydrolase</keyword>
<dbReference type="PANTHER" id="PTHR35333:SF3">
    <property type="entry name" value="BETA-LACTAMASE-TYPE TRANSPEPTIDASE FOLD CONTAINING PROTEIN"/>
    <property type="match status" value="1"/>
</dbReference>
<dbReference type="Gene3D" id="3.40.710.10">
    <property type="entry name" value="DD-peptidase/beta-lactamase superfamily"/>
    <property type="match status" value="1"/>
</dbReference>
<dbReference type="InterPro" id="IPR045155">
    <property type="entry name" value="Beta-lactam_cat"/>
</dbReference>
<evidence type="ECO:0000259" key="5">
    <source>
        <dbReference type="Pfam" id="PF13354"/>
    </source>
</evidence>
<accession>A0ABV5CBJ2</accession>
<evidence type="ECO:0000256" key="1">
    <source>
        <dbReference type="ARBA" id="ARBA00001526"/>
    </source>
</evidence>
<evidence type="ECO:0000313" key="7">
    <source>
        <dbReference type="Proteomes" id="UP001580928"/>
    </source>
</evidence>
<dbReference type="EMBL" id="JBBVGT010000002">
    <property type="protein sequence ID" value="MFB5944905.1"/>
    <property type="molecule type" value="Genomic_DNA"/>
</dbReference>
<feature type="signal peptide" evidence="4">
    <location>
        <begin position="1"/>
        <end position="23"/>
    </location>
</feature>
<gene>
    <name evidence="6" type="ORF">WKR92_03580</name>
</gene>
<keyword evidence="4" id="KW-0732">Signal</keyword>
<organism evidence="6 7">
    <name type="scientific">Albibacterium profundi</name>
    <dbReference type="NCBI Taxonomy" id="3134906"/>
    <lineage>
        <taxon>Bacteria</taxon>
        <taxon>Pseudomonadati</taxon>
        <taxon>Bacteroidota</taxon>
        <taxon>Sphingobacteriia</taxon>
        <taxon>Sphingobacteriales</taxon>
        <taxon>Sphingobacteriaceae</taxon>
        <taxon>Albibacterium</taxon>
    </lineage>
</organism>
<comment type="caution">
    <text evidence="6">The sequence shown here is derived from an EMBL/GenBank/DDBJ whole genome shotgun (WGS) entry which is preliminary data.</text>
</comment>
<dbReference type="EC" id="3.5.2.6" evidence="3"/>
<sequence>MGKHYRKLILLLAVLSMTQITLAQSVKTDRKLQKTLEELTKEHKGDVGVYVYHLKDHKEVSINADTIFPTASIVKVPILIGLFKKISDGEYTLNQPLVYDDGRAYGGSGLMQFYKDSSQTDLRTLASLMITYSDNTTSLWCQELAGGGAEINKLMAEIGLENTRVNSRTKGREKIWEIYGWGQTTPREMASLLIKIREGKLIDKVASEQMYRLMTSGFYVDNAASQIPPYVQKASKTGAVDASRSELIMVNAPHGDYVLYIGTKNNKDRSWTYDNEASELMRKISAAVWNHFEPKANWEPAEGTEALKRDQPY</sequence>